<name>A0A0C3A1E6_9AGAM</name>
<dbReference type="AlphaFoldDB" id="A0A0C3A1E6"/>
<dbReference type="Proteomes" id="UP000053989">
    <property type="component" value="Unassembled WGS sequence"/>
</dbReference>
<dbReference type="OrthoDB" id="2681316at2759"/>
<dbReference type="InParanoid" id="A0A0C3A1E6"/>
<evidence type="ECO:0000313" key="2">
    <source>
        <dbReference type="Proteomes" id="UP000053989"/>
    </source>
</evidence>
<dbReference type="HOGENOM" id="CLU_1603718_0_0_1"/>
<gene>
    <name evidence="1" type="ORF">SCLCIDRAFT_1104927</name>
</gene>
<protein>
    <submittedName>
        <fullName evidence="1">Uncharacterized protein</fullName>
    </submittedName>
</protein>
<keyword evidence="2" id="KW-1185">Reference proteome</keyword>
<reference evidence="1 2" key="1">
    <citation type="submission" date="2014-04" db="EMBL/GenBank/DDBJ databases">
        <authorList>
            <consortium name="DOE Joint Genome Institute"/>
            <person name="Kuo A."/>
            <person name="Kohler A."/>
            <person name="Nagy L.G."/>
            <person name="Floudas D."/>
            <person name="Copeland A."/>
            <person name="Barry K.W."/>
            <person name="Cichocki N."/>
            <person name="Veneault-Fourrey C."/>
            <person name="LaButti K."/>
            <person name="Lindquist E.A."/>
            <person name="Lipzen A."/>
            <person name="Lundell T."/>
            <person name="Morin E."/>
            <person name="Murat C."/>
            <person name="Sun H."/>
            <person name="Tunlid A."/>
            <person name="Henrissat B."/>
            <person name="Grigoriev I.V."/>
            <person name="Hibbett D.S."/>
            <person name="Martin F."/>
            <person name="Nordberg H.P."/>
            <person name="Cantor M.N."/>
            <person name="Hua S.X."/>
        </authorList>
    </citation>
    <scope>NUCLEOTIDE SEQUENCE [LARGE SCALE GENOMIC DNA]</scope>
    <source>
        <strain evidence="1 2">Foug A</strain>
    </source>
</reference>
<organism evidence="1 2">
    <name type="scientific">Scleroderma citrinum Foug A</name>
    <dbReference type="NCBI Taxonomy" id="1036808"/>
    <lineage>
        <taxon>Eukaryota</taxon>
        <taxon>Fungi</taxon>
        <taxon>Dikarya</taxon>
        <taxon>Basidiomycota</taxon>
        <taxon>Agaricomycotina</taxon>
        <taxon>Agaricomycetes</taxon>
        <taxon>Agaricomycetidae</taxon>
        <taxon>Boletales</taxon>
        <taxon>Sclerodermatineae</taxon>
        <taxon>Sclerodermataceae</taxon>
        <taxon>Scleroderma</taxon>
    </lineage>
</organism>
<accession>A0A0C3A1E6</accession>
<dbReference type="EMBL" id="KN822012">
    <property type="protein sequence ID" value="KIM67478.1"/>
    <property type="molecule type" value="Genomic_DNA"/>
</dbReference>
<sequence length="166" mass="18916">MLKCILAKRFELCIDKGYEVRELTSKDKDWEAGTTIVMRIVLEEFARAATRYKCSICGCEIYLETGAIDDTAGIMAPVGVSAECQGCQARHQVFRTMAFDPWEPWVGINDIDGTTDPAFFRVRNYRLQQVEVSALHSIGCQARMRLFCFQVLVRVFVHREPELLSP</sequence>
<proteinExistence type="predicted"/>
<reference evidence="2" key="2">
    <citation type="submission" date="2015-01" db="EMBL/GenBank/DDBJ databases">
        <title>Evolutionary Origins and Diversification of the Mycorrhizal Mutualists.</title>
        <authorList>
            <consortium name="DOE Joint Genome Institute"/>
            <consortium name="Mycorrhizal Genomics Consortium"/>
            <person name="Kohler A."/>
            <person name="Kuo A."/>
            <person name="Nagy L.G."/>
            <person name="Floudas D."/>
            <person name="Copeland A."/>
            <person name="Barry K.W."/>
            <person name="Cichocki N."/>
            <person name="Veneault-Fourrey C."/>
            <person name="LaButti K."/>
            <person name="Lindquist E.A."/>
            <person name="Lipzen A."/>
            <person name="Lundell T."/>
            <person name="Morin E."/>
            <person name="Murat C."/>
            <person name="Riley R."/>
            <person name="Ohm R."/>
            <person name="Sun H."/>
            <person name="Tunlid A."/>
            <person name="Henrissat B."/>
            <person name="Grigoriev I.V."/>
            <person name="Hibbett D.S."/>
            <person name="Martin F."/>
        </authorList>
    </citation>
    <scope>NUCLEOTIDE SEQUENCE [LARGE SCALE GENOMIC DNA]</scope>
    <source>
        <strain evidence="2">Foug A</strain>
    </source>
</reference>
<evidence type="ECO:0000313" key="1">
    <source>
        <dbReference type="EMBL" id="KIM67478.1"/>
    </source>
</evidence>